<keyword evidence="5 9" id="KW-0276">Fatty acid metabolism</keyword>
<evidence type="ECO:0000256" key="4">
    <source>
        <dbReference type="ARBA" id="ARBA00022679"/>
    </source>
</evidence>
<feature type="active site" evidence="9">
    <location>
        <position position="295"/>
    </location>
</feature>
<evidence type="ECO:0000256" key="2">
    <source>
        <dbReference type="ARBA" id="ARBA00022490"/>
    </source>
</evidence>
<dbReference type="GO" id="GO:0044550">
    <property type="term" value="P:secondary metabolite biosynthetic process"/>
    <property type="evidence" value="ECO:0007669"/>
    <property type="project" value="TreeGrafter"/>
</dbReference>
<dbReference type="EC" id="2.3.1.180" evidence="9"/>
<dbReference type="GO" id="GO:0005737">
    <property type="term" value="C:cytoplasm"/>
    <property type="evidence" value="ECO:0007669"/>
    <property type="project" value="UniProtKB-SubCell"/>
</dbReference>
<dbReference type="InterPro" id="IPR013751">
    <property type="entry name" value="ACP_syn_III_N"/>
</dbReference>
<dbReference type="PANTHER" id="PTHR34069:SF2">
    <property type="entry name" value="BETA-KETOACYL-[ACYL-CARRIER-PROTEIN] SYNTHASE III"/>
    <property type="match status" value="1"/>
</dbReference>
<keyword evidence="9" id="KW-0511">Multifunctional enzyme</keyword>
<sequence>MTADGPPTTAPADRAAVLCGLGHWLPPTVVTNEELSSRLDTSEEWIRSRTGISTRHLAGPNTATSDLAVEAGARALKSAGGGEVQALVLATTTPDHPCPATAPDVAARLGMTGIAAFDVSAVCTGFLYGLATAAGLIAAGTAERVLLIAAETFSTLLDPQDRTTVPIFGDGAGAVVLRRGSAEEPGAIGPVVLGSDGGRRELIAVDAGGSRRRADGPADTAPDGYFRMRGREVFRQAVERMGEASRSAVAAAGWSLETVDRLVAHQANARITSFVASELDIPTARCVHNIGRVGNTAAASIPLLLSQAAQDGTLTPGHRVLMTAFGGGLTWGATTLVWPGPDLG</sequence>
<dbReference type="GO" id="GO:0004315">
    <property type="term" value="F:3-oxoacyl-[acyl-carrier-protein] synthase activity"/>
    <property type="evidence" value="ECO:0007669"/>
    <property type="project" value="InterPro"/>
</dbReference>
<dbReference type="InterPro" id="IPR004655">
    <property type="entry name" value="FabH"/>
</dbReference>
<dbReference type="HAMAP" id="MF_01815">
    <property type="entry name" value="FabH"/>
    <property type="match status" value="1"/>
</dbReference>
<dbReference type="NCBIfam" id="TIGR00747">
    <property type="entry name" value="fabH"/>
    <property type="match status" value="1"/>
</dbReference>
<dbReference type="Pfam" id="PF08541">
    <property type="entry name" value="ACP_syn_III_C"/>
    <property type="match status" value="1"/>
</dbReference>
<evidence type="ECO:0000259" key="11">
    <source>
        <dbReference type="Pfam" id="PF08545"/>
    </source>
</evidence>
<dbReference type="EMBL" id="JACXYU010000001">
    <property type="protein sequence ID" value="MBD3930614.1"/>
    <property type="molecule type" value="Genomic_DNA"/>
</dbReference>
<dbReference type="PANTHER" id="PTHR34069">
    <property type="entry name" value="3-OXOACYL-[ACYL-CARRIER-PROTEIN] SYNTHASE 3"/>
    <property type="match status" value="1"/>
</dbReference>
<comment type="similarity">
    <text evidence="1 9">Belongs to the thiolase-like superfamily. FabH family.</text>
</comment>
<evidence type="ECO:0000256" key="9">
    <source>
        <dbReference type="HAMAP-Rule" id="MF_01815"/>
    </source>
</evidence>
<reference evidence="12" key="1">
    <citation type="submission" date="2020-09" db="EMBL/GenBank/DDBJ databases">
        <title>Secondary metabolite and genome analysis of marine Streptomyces chumphonensis KK1-2T.</title>
        <authorList>
            <person name="Phongsopitanun W."/>
            <person name="Kanchanasin P."/>
            <person name="Pittayakhajonwut P."/>
            <person name="Suwanborirux K."/>
            <person name="Tanasupawat S."/>
        </authorList>
    </citation>
    <scope>NUCLEOTIDE SEQUENCE</scope>
    <source>
        <strain evidence="12">KK1-2</strain>
    </source>
</reference>
<comment type="subunit">
    <text evidence="9">Homodimer.</text>
</comment>
<evidence type="ECO:0000256" key="3">
    <source>
        <dbReference type="ARBA" id="ARBA00022516"/>
    </source>
</evidence>
<evidence type="ECO:0000256" key="7">
    <source>
        <dbReference type="ARBA" id="ARBA00023160"/>
    </source>
</evidence>
<evidence type="ECO:0000256" key="5">
    <source>
        <dbReference type="ARBA" id="ARBA00022832"/>
    </source>
</evidence>
<comment type="caution">
    <text evidence="12">The sequence shown here is derived from an EMBL/GenBank/DDBJ whole genome shotgun (WGS) entry which is preliminary data.</text>
</comment>
<keyword evidence="8 9" id="KW-0012">Acyltransferase</keyword>
<dbReference type="RefSeq" id="WP_191207870.1">
    <property type="nucleotide sequence ID" value="NZ_BAABKL010000039.1"/>
</dbReference>
<dbReference type="AlphaFoldDB" id="A0A927IBI9"/>
<keyword evidence="7 9" id="KW-0275">Fatty acid biosynthesis</keyword>
<feature type="active site" evidence="9">
    <location>
        <position position="123"/>
    </location>
</feature>
<dbReference type="Gene3D" id="3.40.47.10">
    <property type="match status" value="1"/>
</dbReference>
<dbReference type="Proteomes" id="UP000632289">
    <property type="component" value="Unassembled WGS sequence"/>
</dbReference>
<dbReference type="GO" id="GO:0033818">
    <property type="term" value="F:beta-ketoacyl-acyl-carrier-protein synthase III activity"/>
    <property type="evidence" value="ECO:0007669"/>
    <property type="project" value="UniProtKB-UniRule"/>
</dbReference>
<protein>
    <recommendedName>
        <fullName evidence="9">Beta-ketoacyl-[acyl-carrier-protein] synthase III</fullName>
        <shortName evidence="9">Beta-ketoacyl-ACP synthase III</shortName>
        <shortName evidence="9">KAS III</shortName>
        <ecNumber evidence="9">2.3.1.180</ecNumber>
    </recommendedName>
    <alternativeName>
        <fullName evidence="9">3-oxoacyl-[acyl-carrier-protein] synthase 3</fullName>
    </alternativeName>
    <alternativeName>
        <fullName evidence="9">3-oxoacyl-[acyl-carrier-protein] synthase III</fullName>
    </alternativeName>
</protein>
<evidence type="ECO:0000256" key="6">
    <source>
        <dbReference type="ARBA" id="ARBA00023098"/>
    </source>
</evidence>
<feature type="active site" evidence="9">
    <location>
        <position position="265"/>
    </location>
</feature>
<dbReference type="InterPro" id="IPR016039">
    <property type="entry name" value="Thiolase-like"/>
</dbReference>
<keyword evidence="4 9" id="KW-0808">Transferase</keyword>
<evidence type="ECO:0000256" key="8">
    <source>
        <dbReference type="ARBA" id="ARBA00023315"/>
    </source>
</evidence>
<evidence type="ECO:0000256" key="1">
    <source>
        <dbReference type="ARBA" id="ARBA00008642"/>
    </source>
</evidence>
<evidence type="ECO:0000313" key="12">
    <source>
        <dbReference type="EMBL" id="MBD3930614.1"/>
    </source>
</evidence>
<feature type="domain" description="Beta-ketoacyl-[acyl-carrier-protein] synthase III C-terminal" evidence="10">
    <location>
        <begin position="250"/>
        <end position="338"/>
    </location>
</feature>
<comment type="pathway">
    <text evidence="9">Lipid metabolism; fatty acid biosynthesis.</text>
</comment>
<evidence type="ECO:0000313" key="13">
    <source>
        <dbReference type="Proteomes" id="UP000632289"/>
    </source>
</evidence>
<dbReference type="CDD" id="cd00830">
    <property type="entry name" value="KAS_III"/>
    <property type="match status" value="1"/>
</dbReference>
<gene>
    <name evidence="9" type="primary">fabH</name>
    <name evidence="12" type="ORF">IF129_03365</name>
</gene>
<organism evidence="12 13">
    <name type="scientific">Streptomyces chumphonensis</name>
    <dbReference type="NCBI Taxonomy" id="1214925"/>
    <lineage>
        <taxon>Bacteria</taxon>
        <taxon>Bacillati</taxon>
        <taxon>Actinomycetota</taxon>
        <taxon>Actinomycetes</taxon>
        <taxon>Kitasatosporales</taxon>
        <taxon>Streptomycetaceae</taxon>
        <taxon>Streptomyces</taxon>
    </lineage>
</organism>
<feature type="region of interest" description="ACP-binding" evidence="9">
    <location>
        <begin position="266"/>
        <end position="270"/>
    </location>
</feature>
<feature type="domain" description="Beta-ketoacyl-[acyl-carrier-protein] synthase III N-terminal" evidence="11">
    <location>
        <begin position="117"/>
        <end position="197"/>
    </location>
</feature>
<comment type="domain">
    <text evidence="9">The last Arg residue of the ACP-binding site is essential for the weak association between ACP/AcpP and FabH.</text>
</comment>
<keyword evidence="2 9" id="KW-0963">Cytoplasm</keyword>
<comment type="subcellular location">
    <subcellularLocation>
        <location evidence="9">Cytoplasm</location>
    </subcellularLocation>
</comment>
<proteinExistence type="inferred from homology"/>
<dbReference type="Pfam" id="PF08545">
    <property type="entry name" value="ACP_syn_III"/>
    <property type="match status" value="1"/>
</dbReference>
<dbReference type="NCBIfam" id="NF006829">
    <property type="entry name" value="PRK09352.1"/>
    <property type="match status" value="1"/>
</dbReference>
<keyword evidence="3 9" id="KW-0444">Lipid biosynthesis</keyword>
<accession>A0A927IBI9</accession>
<evidence type="ECO:0000259" key="10">
    <source>
        <dbReference type="Pfam" id="PF08541"/>
    </source>
</evidence>
<dbReference type="GO" id="GO:0006633">
    <property type="term" value="P:fatty acid biosynthetic process"/>
    <property type="evidence" value="ECO:0007669"/>
    <property type="project" value="UniProtKB-UniRule"/>
</dbReference>
<dbReference type="SUPFAM" id="SSF53901">
    <property type="entry name" value="Thiolase-like"/>
    <property type="match status" value="1"/>
</dbReference>
<dbReference type="InterPro" id="IPR013747">
    <property type="entry name" value="ACP_syn_III_C"/>
</dbReference>
<keyword evidence="6 9" id="KW-0443">Lipid metabolism</keyword>
<comment type="function">
    <text evidence="9">Catalyzes the condensation reaction of fatty acid synthesis by the addition to an acyl acceptor of two carbons from malonyl-ACP. Catalyzes the first condensation reaction which initiates fatty acid synthesis and may therefore play a role in governing the total rate of fatty acid production. Possesses both acetoacetyl-ACP synthase and acetyl transacylase activities. Its substrate specificity determines the biosynthesis of branched-chain and/or straight-chain of fatty acids.</text>
</comment>
<comment type="catalytic activity">
    <reaction evidence="9">
        <text>malonyl-[ACP] + acetyl-CoA + H(+) = 3-oxobutanoyl-[ACP] + CO2 + CoA</text>
        <dbReference type="Rhea" id="RHEA:12080"/>
        <dbReference type="Rhea" id="RHEA-COMP:9623"/>
        <dbReference type="Rhea" id="RHEA-COMP:9625"/>
        <dbReference type="ChEBI" id="CHEBI:15378"/>
        <dbReference type="ChEBI" id="CHEBI:16526"/>
        <dbReference type="ChEBI" id="CHEBI:57287"/>
        <dbReference type="ChEBI" id="CHEBI:57288"/>
        <dbReference type="ChEBI" id="CHEBI:78449"/>
        <dbReference type="ChEBI" id="CHEBI:78450"/>
        <dbReference type="EC" id="2.3.1.180"/>
    </reaction>
</comment>
<keyword evidence="13" id="KW-1185">Reference proteome</keyword>
<name>A0A927IBI9_9ACTN</name>